<evidence type="ECO:0000313" key="1">
    <source>
        <dbReference type="EMBL" id="KAF2602146.1"/>
    </source>
</evidence>
<proteinExistence type="predicted"/>
<sequence length="450" mass="50617">MTLIHNEVDGLSVKEYGKQGLSFLCASLVFSFRLLDIGLRLAKSLGTSYSACVPKSLVIWSSKARGVFARMWWFDPDRGEMSLLLRNIHREVENSGTPGDSQWLDRFHGVESNHHKRDVGFVVLEQYISFIISRRRLHLLSSRMKHLPLALGFVNGSGERASKLVILLSSLCCRQGRYLPRSNRSRNKIVSAWSVVLPGPKPKRSDDRGLLIPTHLKVLMLVVEGNVSEFGTAVVIGVGMGPRVIFYYLGDGESSGLLIVAFKKRSGILEKACVVLVLFPGRVEQFCRMKDSCRDVSELFMLDARRGRFLLCSLDRTHTQEVGLSELITGLIRFEDFMSETRQGQLLLLVTEIRFGGGRFKSHVSFLVSGQASNRLSSRDARKRWPLRFMMEGRVLLPESDLSGTLCEELTRDIELIDIERDIGLVGSYLKREVGFVGSRLGVDVVYSQE</sequence>
<comment type="caution">
    <text evidence="1">The sequence shown here is derived from an EMBL/GenBank/DDBJ whole genome shotgun (WGS) entry which is preliminary data.</text>
</comment>
<organism evidence="1">
    <name type="scientific">Brassica cretica</name>
    <name type="common">Mustard</name>
    <dbReference type="NCBI Taxonomy" id="69181"/>
    <lineage>
        <taxon>Eukaryota</taxon>
        <taxon>Viridiplantae</taxon>
        <taxon>Streptophyta</taxon>
        <taxon>Embryophyta</taxon>
        <taxon>Tracheophyta</taxon>
        <taxon>Spermatophyta</taxon>
        <taxon>Magnoliopsida</taxon>
        <taxon>eudicotyledons</taxon>
        <taxon>Gunneridae</taxon>
        <taxon>Pentapetalae</taxon>
        <taxon>rosids</taxon>
        <taxon>malvids</taxon>
        <taxon>Brassicales</taxon>
        <taxon>Brassicaceae</taxon>
        <taxon>Brassiceae</taxon>
        <taxon>Brassica</taxon>
    </lineage>
</organism>
<dbReference type="AlphaFoldDB" id="A0A8S9L9N1"/>
<protein>
    <submittedName>
        <fullName evidence="1">Uncharacterized protein</fullName>
    </submittedName>
</protein>
<reference evidence="1" key="1">
    <citation type="submission" date="2019-12" db="EMBL/GenBank/DDBJ databases">
        <title>Genome sequencing and annotation of Brassica cretica.</title>
        <authorList>
            <person name="Studholme D.J."/>
            <person name="Sarris P.F."/>
        </authorList>
    </citation>
    <scope>NUCLEOTIDE SEQUENCE</scope>
    <source>
        <strain evidence="1">PFS-102/07</strain>
        <tissue evidence="1">Leaf</tissue>
    </source>
</reference>
<gene>
    <name evidence="1" type="ORF">F2Q70_00026069</name>
</gene>
<accession>A0A8S9L9N1</accession>
<dbReference type="EMBL" id="QGKY02000094">
    <property type="protein sequence ID" value="KAF2602146.1"/>
    <property type="molecule type" value="Genomic_DNA"/>
</dbReference>
<name>A0A8S9L9N1_BRACR</name>